<reference evidence="1" key="1">
    <citation type="submission" date="2024-07" db="EMBL/GenBank/DDBJ databases">
        <authorList>
            <person name="Kim Y.J."/>
            <person name="Jeong J.Y."/>
        </authorList>
    </citation>
    <scope>NUCLEOTIDE SEQUENCE</scope>
    <source>
        <strain evidence="1">GIHE-MW2</strain>
    </source>
</reference>
<dbReference type="InterPro" id="IPR002636">
    <property type="entry name" value="DUF29"/>
</dbReference>
<dbReference type="AlphaFoldDB" id="A0AAU8J9C5"/>
<evidence type="ECO:0000313" key="1">
    <source>
        <dbReference type="EMBL" id="XCM35400.1"/>
    </source>
</evidence>
<sequence length="140" mass="16098">MSQWKDLAMTSHYQTAIAIKNELASNHIESAQSGIEELIEALSRADKRALKSQITRLIMHIIKWKTQPEKRTPSWVYSIESARMEIQDLLADEPSLKSYLETLPDELFAKAKKLAEAEMNVKSDIANITEVELFEMEYKL</sequence>
<dbReference type="PANTHER" id="PTHR34235:SF4">
    <property type="entry name" value="SLR0291 PROTEIN"/>
    <property type="match status" value="1"/>
</dbReference>
<dbReference type="EMBL" id="CP159837">
    <property type="protein sequence ID" value="XCM35400.1"/>
    <property type="molecule type" value="Genomic_DNA"/>
</dbReference>
<name>A0AAU8J9C5_9CYAN</name>
<dbReference type="RefSeq" id="WP_054465798.1">
    <property type="nucleotide sequence ID" value="NZ_CP159837.1"/>
</dbReference>
<dbReference type="PANTHER" id="PTHR34235">
    <property type="entry name" value="SLR1203 PROTEIN-RELATED"/>
    <property type="match status" value="1"/>
</dbReference>
<gene>
    <name evidence="1" type="ORF">ABWT76_004076</name>
</gene>
<dbReference type="Gene3D" id="1.20.1220.20">
    <property type="entry name" value="Uncharcterised protein PF01724"/>
    <property type="match status" value="1"/>
</dbReference>
<dbReference type="Pfam" id="PF01724">
    <property type="entry name" value="DUF29"/>
    <property type="match status" value="1"/>
</dbReference>
<organism evidence="1">
    <name type="scientific">Planktothricoides raciborskii GIHE-MW2</name>
    <dbReference type="NCBI Taxonomy" id="2792601"/>
    <lineage>
        <taxon>Bacteria</taxon>
        <taxon>Bacillati</taxon>
        <taxon>Cyanobacteriota</taxon>
        <taxon>Cyanophyceae</taxon>
        <taxon>Oscillatoriophycideae</taxon>
        <taxon>Oscillatoriales</taxon>
        <taxon>Oscillatoriaceae</taxon>
        <taxon>Planktothricoides</taxon>
    </lineage>
</organism>
<protein>
    <submittedName>
        <fullName evidence="1">DUF29 domain-containing protein</fullName>
    </submittedName>
</protein>
<accession>A0AAU8J9C5</accession>
<proteinExistence type="predicted"/>